<keyword evidence="1" id="KW-0596">Phosphopantetheine</keyword>
<dbReference type="InterPro" id="IPR036736">
    <property type="entry name" value="ACP-like_sf"/>
</dbReference>
<dbReference type="SUPFAM" id="SSF47336">
    <property type="entry name" value="ACP-like"/>
    <property type="match status" value="1"/>
</dbReference>
<keyword evidence="5" id="KW-1185">Reference proteome</keyword>
<dbReference type="Gene3D" id="1.10.1200.10">
    <property type="entry name" value="ACP-like"/>
    <property type="match status" value="1"/>
</dbReference>
<proteinExistence type="predicted"/>
<organism evidence="4 5">
    <name type="scientific">Methylomagnum ishizawai</name>
    <dbReference type="NCBI Taxonomy" id="1760988"/>
    <lineage>
        <taxon>Bacteria</taxon>
        <taxon>Pseudomonadati</taxon>
        <taxon>Pseudomonadota</taxon>
        <taxon>Gammaproteobacteria</taxon>
        <taxon>Methylococcales</taxon>
        <taxon>Methylococcaceae</taxon>
        <taxon>Methylomagnum</taxon>
    </lineage>
</organism>
<accession>A0A1Y6CX68</accession>
<dbReference type="PROSITE" id="PS50075">
    <property type="entry name" value="CARRIER"/>
    <property type="match status" value="1"/>
</dbReference>
<sequence length="91" mass="10159">MTKSELTSFIKQEIADRFEKPLDAISDDTDLIEDMGADSLEMTEILVSIEDKLGVRFEDDTIALLSTPAKLAEFMESYLASIDYHGIPTNV</sequence>
<dbReference type="InterPro" id="IPR006162">
    <property type="entry name" value="Ppantetheine_attach_site"/>
</dbReference>
<dbReference type="RefSeq" id="WP_085213343.1">
    <property type="nucleotide sequence ID" value="NZ_FXAM01000001.1"/>
</dbReference>
<protein>
    <submittedName>
        <fullName evidence="4">Acyl carrier protein</fullName>
    </submittedName>
</protein>
<evidence type="ECO:0000256" key="1">
    <source>
        <dbReference type="ARBA" id="ARBA00022450"/>
    </source>
</evidence>
<dbReference type="InterPro" id="IPR009081">
    <property type="entry name" value="PP-bd_ACP"/>
</dbReference>
<evidence type="ECO:0000259" key="3">
    <source>
        <dbReference type="PROSITE" id="PS50075"/>
    </source>
</evidence>
<evidence type="ECO:0000313" key="5">
    <source>
        <dbReference type="Proteomes" id="UP000192923"/>
    </source>
</evidence>
<gene>
    <name evidence="4" type="ORF">SAMN02949497_2627</name>
</gene>
<evidence type="ECO:0000256" key="2">
    <source>
        <dbReference type="ARBA" id="ARBA00022553"/>
    </source>
</evidence>
<dbReference type="Pfam" id="PF00550">
    <property type="entry name" value="PP-binding"/>
    <property type="match status" value="1"/>
</dbReference>
<dbReference type="Proteomes" id="UP000192923">
    <property type="component" value="Unassembled WGS sequence"/>
</dbReference>
<dbReference type="PROSITE" id="PS00012">
    <property type="entry name" value="PHOSPHOPANTETHEINE"/>
    <property type="match status" value="1"/>
</dbReference>
<dbReference type="STRING" id="1760988.SAMN02949497_2627"/>
<feature type="domain" description="Carrier" evidence="3">
    <location>
        <begin position="4"/>
        <end position="79"/>
    </location>
</feature>
<reference evidence="4 5" key="1">
    <citation type="submission" date="2016-12" db="EMBL/GenBank/DDBJ databases">
        <authorList>
            <person name="Song W.-J."/>
            <person name="Kurnit D.M."/>
        </authorList>
    </citation>
    <scope>NUCLEOTIDE SEQUENCE [LARGE SCALE GENOMIC DNA]</scope>
    <source>
        <strain evidence="4 5">175</strain>
    </source>
</reference>
<dbReference type="AlphaFoldDB" id="A0A1Y6CX68"/>
<name>A0A1Y6CX68_9GAMM</name>
<dbReference type="OrthoDB" id="287644at2"/>
<dbReference type="EMBL" id="FXAM01000001">
    <property type="protein sequence ID" value="SMF95269.1"/>
    <property type="molecule type" value="Genomic_DNA"/>
</dbReference>
<evidence type="ECO:0000313" key="4">
    <source>
        <dbReference type="EMBL" id="SMF95269.1"/>
    </source>
</evidence>
<keyword evidence="2" id="KW-0597">Phosphoprotein</keyword>